<dbReference type="InterPro" id="IPR036259">
    <property type="entry name" value="MFS_trans_sf"/>
</dbReference>
<keyword evidence="3 8" id="KW-0812">Transmembrane</keyword>
<dbReference type="EMBL" id="JAQQWL010000003">
    <property type="protein sequence ID" value="KAK8078963.1"/>
    <property type="molecule type" value="Genomic_DNA"/>
</dbReference>
<dbReference type="RefSeq" id="XP_066720034.1">
    <property type="nucleotide sequence ID" value="XM_066854179.1"/>
</dbReference>
<keyword evidence="2" id="KW-0813">Transport</keyword>
<feature type="transmembrane region" description="Helical" evidence="8">
    <location>
        <begin position="6"/>
        <end position="23"/>
    </location>
</feature>
<feature type="region of interest" description="Disordered" evidence="7">
    <location>
        <begin position="363"/>
        <end position="389"/>
    </location>
</feature>
<evidence type="ECO:0000259" key="9">
    <source>
        <dbReference type="PROSITE" id="PS50850"/>
    </source>
</evidence>
<feature type="transmembrane region" description="Helical" evidence="8">
    <location>
        <begin position="35"/>
        <end position="61"/>
    </location>
</feature>
<feature type="transmembrane region" description="Helical" evidence="8">
    <location>
        <begin position="332"/>
        <end position="350"/>
    </location>
</feature>
<keyword evidence="4 8" id="KW-1133">Transmembrane helix</keyword>
<dbReference type="Proteomes" id="UP001480595">
    <property type="component" value="Unassembled WGS sequence"/>
</dbReference>
<keyword evidence="5 8" id="KW-0472">Membrane</keyword>
<evidence type="ECO:0000256" key="4">
    <source>
        <dbReference type="ARBA" id="ARBA00022989"/>
    </source>
</evidence>
<dbReference type="GeneID" id="92087242"/>
<feature type="transmembrane region" description="Helical" evidence="8">
    <location>
        <begin position="163"/>
        <end position="185"/>
    </location>
</feature>
<proteinExistence type="predicted"/>
<dbReference type="PROSITE" id="PS50850">
    <property type="entry name" value="MFS"/>
    <property type="match status" value="1"/>
</dbReference>
<protein>
    <submittedName>
        <fullName evidence="10">Efflux pump FUS6</fullName>
    </submittedName>
</protein>
<evidence type="ECO:0000256" key="6">
    <source>
        <dbReference type="ARBA" id="ARBA00023180"/>
    </source>
</evidence>
<reference evidence="10 11" key="1">
    <citation type="submission" date="2023-01" db="EMBL/GenBank/DDBJ databases">
        <title>Analysis of 21 Apiospora genomes using comparative genomics revels a genus with tremendous synthesis potential of carbohydrate active enzymes and secondary metabolites.</title>
        <authorList>
            <person name="Sorensen T."/>
        </authorList>
    </citation>
    <scope>NUCLEOTIDE SEQUENCE [LARGE SCALE GENOMIC DNA]</scope>
    <source>
        <strain evidence="10 11">CBS 135458</strain>
    </source>
</reference>
<feature type="transmembrane region" description="Helical" evidence="8">
    <location>
        <begin position="192"/>
        <end position="212"/>
    </location>
</feature>
<feature type="transmembrane region" description="Helical" evidence="8">
    <location>
        <begin position="93"/>
        <end position="116"/>
    </location>
</feature>
<dbReference type="PANTHER" id="PTHR23501:SF187">
    <property type="entry name" value="MAJOR FACILITATOR SUPERFAMILY (MFS) PROFILE DOMAIN-CONTAINING PROTEIN"/>
    <property type="match status" value="1"/>
</dbReference>
<evidence type="ECO:0000313" key="11">
    <source>
        <dbReference type="Proteomes" id="UP001480595"/>
    </source>
</evidence>
<keyword evidence="6" id="KW-0325">Glycoprotein</keyword>
<name>A0ABR1W9X1_9PEZI</name>
<dbReference type="Gene3D" id="1.20.1250.20">
    <property type="entry name" value="MFS general substrate transporter like domains"/>
    <property type="match status" value="1"/>
</dbReference>
<evidence type="ECO:0000256" key="7">
    <source>
        <dbReference type="SAM" id="MobiDB-lite"/>
    </source>
</evidence>
<sequence>MGEEFIWITNSFFLCCATVQPLFGQLCNIFGRRWLMLFTICLFTLGSGICGGATSGAMLIAGRGVQGAGSGGIGMNVSIIIADLVPLRERGHFLALIRILYTVGATSGPIVGGVIVDTISWRWVFWLNLPIGGVALALLYFVLHVLPPHLLPDRQTLLGPADGVALLPMTIISIPGCAIAAILISRTGKFKILHLVGEGVFTLGMGLFALQWEGSTTAEWATYQSIAALGGGVVLETLLPAFQAPVPESDQAAATATWAFIRSVGGIWGVSVPAAIFNNKISELSHTISDPRARQLLEGGKGYQHASAKLLAAFSEPVVAEIRVVYREALKLVWLISVAFSGLAFLLFFLERDVHLREQLETEYGSEDSEPKAAPAADSNALVENQKAS</sequence>
<evidence type="ECO:0000256" key="8">
    <source>
        <dbReference type="SAM" id="Phobius"/>
    </source>
</evidence>
<feature type="transmembrane region" description="Helical" evidence="8">
    <location>
        <begin position="123"/>
        <end position="143"/>
    </location>
</feature>
<dbReference type="InterPro" id="IPR011701">
    <property type="entry name" value="MFS"/>
</dbReference>
<evidence type="ECO:0000256" key="1">
    <source>
        <dbReference type="ARBA" id="ARBA00004141"/>
    </source>
</evidence>
<evidence type="ECO:0000313" key="10">
    <source>
        <dbReference type="EMBL" id="KAK8078963.1"/>
    </source>
</evidence>
<evidence type="ECO:0000256" key="2">
    <source>
        <dbReference type="ARBA" id="ARBA00022448"/>
    </source>
</evidence>
<dbReference type="Pfam" id="PF07690">
    <property type="entry name" value="MFS_1"/>
    <property type="match status" value="1"/>
</dbReference>
<gene>
    <name evidence="10" type="ORF">PG994_002770</name>
</gene>
<keyword evidence="11" id="KW-1185">Reference proteome</keyword>
<evidence type="ECO:0000256" key="5">
    <source>
        <dbReference type="ARBA" id="ARBA00023136"/>
    </source>
</evidence>
<feature type="domain" description="Major facilitator superfamily (MFS) profile" evidence="9">
    <location>
        <begin position="1"/>
        <end position="389"/>
    </location>
</feature>
<organism evidence="10 11">
    <name type="scientific">Apiospora phragmitis</name>
    <dbReference type="NCBI Taxonomy" id="2905665"/>
    <lineage>
        <taxon>Eukaryota</taxon>
        <taxon>Fungi</taxon>
        <taxon>Dikarya</taxon>
        <taxon>Ascomycota</taxon>
        <taxon>Pezizomycotina</taxon>
        <taxon>Sordariomycetes</taxon>
        <taxon>Xylariomycetidae</taxon>
        <taxon>Amphisphaeriales</taxon>
        <taxon>Apiosporaceae</taxon>
        <taxon>Apiospora</taxon>
    </lineage>
</organism>
<comment type="subcellular location">
    <subcellularLocation>
        <location evidence="1">Membrane</location>
        <topology evidence="1">Multi-pass membrane protein</topology>
    </subcellularLocation>
</comment>
<comment type="caution">
    <text evidence="10">The sequence shown here is derived from an EMBL/GenBank/DDBJ whole genome shotgun (WGS) entry which is preliminary data.</text>
</comment>
<evidence type="ECO:0000256" key="3">
    <source>
        <dbReference type="ARBA" id="ARBA00022692"/>
    </source>
</evidence>
<dbReference type="PANTHER" id="PTHR23501">
    <property type="entry name" value="MAJOR FACILITATOR SUPERFAMILY"/>
    <property type="match status" value="1"/>
</dbReference>
<accession>A0ABR1W9X1</accession>
<dbReference type="InterPro" id="IPR020846">
    <property type="entry name" value="MFS_dom"/>
</dbReference>
<dbReference type="SUPFAM" id="SSF103473">
    <property type="entry name" value="MFS general substrate transporter"/>
    <property type="match status" value="1"/>
</dbReference>